<protein>
    <submittedName>
        <fullName evidence="1">Hydroxyneurosporene synthase</fullName>
    </submittedName>
</protein>
<evidence type="ECO:0000313" key="1">
    <source>
        <dbReference type="EMBL" id="SFO95729.1"/>
    </source>
</evidence>
<keyword evidence="2" id="KW-1185">Reference proteome</keyword>
<dbReference type="Proteomes" id="UP000199356">
    <property type="component" value="Unassembled WGS sequence"/>
</dbReference>
<sequence>MTDRGADALSTSRDTLRIGPSAMRWTGTRLEIELDERGAPPVPRRVRGRVTVTPTAVTDRELLLSPDGAHVWRPYAPAARMEVEMNGVRWSGHGYLDGNFGTRPLEDDFSYWTWGRFPIRRGATCFYEAVRRDGTEANAALAFDAEGGVTRTEAPPRAPLPPTLWRVRRATRADAGYAPRQVCNMLDSPFYSRASVRTRIDGEETVGMHEALDLDRFRSPLIKPMVAMRVPRRGRWRPRAQS</sequence>
<dbReference type="EMBL" id="FOXA01000001">
    <property type="protein sequence ID" value="SFO95729.1"/>
    <property type="molecule type" value="Genomic_DNA"/>
</dbReference>
<dbReference type="AlphaFoldDB" id="A0A1I5LED4"/>
<dbReference type="CDD" id="cd21471">
    <property type="entry name" value="CrtC-like"/>
    <property type="match status" value="1"/>
</dbReference>
<name>A0A1I5LED4_9RHOB</name>
<dbReference type="SUPFAM" id="SSF159245">
    <property type="entry name" value="AttH-like"/>
    <property type="match status" value="1"/>
</dbReference>
<evidence type="ECO:0000313" key="2">
    <source>
        <dbReference type="Proteomes" id="UP000199356"/>
    </source>
</evidence>
<accession>A0A1I5LED4</accession>
<dbReference type="STRING" id="441119.SAMN04488047_101617"/>
<gene>
    <name evidence="1" type="ORF">SAMN04488047_101617</name>
</gene>
<organism evidence="1 2">
    <name type="scientific">Tranquillimonas alkanivorans</name>
    <dbReference type="NCBI Taxonomy" id="441119"/>
    <lineage>
        <taxon>Bacteria</taxon>
        <taxon>Pseudomonadati</taxon>
        <taxon>Pseudomonadota</taxon>
        <taxon>Alphaproteobacteria</taxon>
        <taxon>Rhodobacterales</taxon>
        <taxon>Roseobacteraceae</taxon>
        <taxon>Tranquillimonas</taxon>
    </lineage>
</organism>
<reference evidence="1 2" key="1">
    <citation type="submission" date="2016-10" db="EMBL/GenBank/DDBJ databases">
        <authorList>
            <person name="de Groot N.N."/>
        </authorList>
    </citation>
    <scope>NUCLEOTIDE SEQUENCE [LARGE SCALE GENOMIC DNA]</scope>
    <source>
        <strain evidence="1 2">DSM 19547</strain>
    </source>
</reference>
<proteinExistence type="predicted"/>